<feature type="domain" description="TIR" evidence="2">
    <location>
        <begin position="49"/>
        <end position="186"/>
    </location>
</feature>
<evidence type="ECO:0000313" key="4">
    <source>
        <dbReference type="Proteomes" id="UP000235145"/>
    </source>
</evidence>
<dbReference type="SUPFAM" id="SSF52200">
    <property type="entry name" value="Toll/Interleukin receptor TIR domain"/>
    <property type="match status" value="1"/>
</dbReference>
<protein>
    <recommendedName>
        <fullName evidence="2">TIR domain-containing protein</fullName>
    </recommendedName>
</protein>
<dbReference type="GO" id="GO:0007165">
    <property type="term" value="P:signal transduction"/>
    <property type="evidence" value="ECO:0000318"/>
    <property type="project" value="GO_Central"/>
</dbReference>
<dbReference type="FunFam" id="3.40.50.10140:FF:000007">
    <property type="entry name" value="Disease resistance protein (TIR-NBS-LRR class)"/>
    <property type="match status" value="1"/>
</dbReference>
<evidence type="ECO:0000313" key="3">
    <source>
        <dbReference type="EMBL" id="KAJ0191575.1"/>
    </source>
</evidence>
<reference evidence="3 4" key="1">
    <citation type="journal article" date="2017" name="Nat. Commun.">
        <title>Genome assembly with in vitro proximity ligation data and whole-genome triplication in lettuce.</title>
        <authorList>
            <person name="Reyes-Chin-Wo S."/>
            <person name="Wang Z."/>
            <person name="Yang X."/>
            <person name="Kozik A."/>
            <person name="Arikit S."/>
            <person name="Song C."/>
            <person name="Xia L."/>
            <person name="Froenicke L."/>
            <person name="Lavelle D.O."/>
            <person name="Truco M.J."/>
            <person name="Xia R."/>
            <person name="Zhu S."/>
            <person name="Xu C."/>
            <person name="Xu H."/>
            <person name="Xu X."/>
            <person name="Cox K."/>
            <person name="Korf I."/>
            <person name="Meyers B.C."/>
            <person name="Michelmore R.W."/>
        </authorList>
    </citation>
    <scope>NUCLEOTIDE SEQUENCE [LARGE SCALE GENOMIC DNA]</scope>
    <source>
        <strain evidence="4">cv. Salinas</strain>
        <tissue evidence="3">Seedlings</tissue>
    </source>
</reference>
<dbReference type="GO" id="GO:0005634">
    <property type="term" value="C:nucleus"/>
    <property type="evidence" value="ECO:0000318"/>
    <property type="project" value="GO_Central"/>
</dbReference>
<dbReference type="PANTHER" id="PTHR32009">
    <property type="entry name" value="TMV RESISTANCE PROTEIN N-LIKE"/>
    <property type="match status" value="1"/>
</dbReference>
<dbReference type="Gene3D" id="3.40.50.10140">
    <property type="entry name" value="Toll/interleukin-1 receptor homology (TIR) domain"/>
    <property type="match status" value="1"/>
</dbReference>
<dbReference type="InterPro" id="IPR000157">
    <property type="entry name" value="TIR_dom"/>
</dbReference>
<dbReference type="PROSITE" id="PS50104">
    <property type="entry name" value="TIR"/>
    <property type="match status" value="1"/>
</dbReference>
<dbReference type="Proteomes" id="UP000235145">
    <property type="component" value="Unassembled WGS sequence"/>
</dbReference>
<evidence type="ECO:0000259" key="2">
    <source>
        <dbReference type="PROSITE" id="PS50104"/>
    </source>
</evidence>
<dbReference type="Pfam" id="PF01582">
    <property type="entry name" value="TIR"/>
    <property type="match status" value="1"/>
</dbReference>
<comment type="caution">
    <text evidence="3">The sequence shown here is derived from an EMBL/GenBank/DDBJ whole genome shotgun (WGS) entry which is preliminary data.</text>
</comment>
<dbReference type="InterPro" id="IPR035897">
    <property type="entry name" value="Toll_tir_struct_dom_sf"/>
</dbReference>
<keyword evidence="1" id="KW-0520">NAD</keyword>
<organism evidence="3 4">
    <name type="scientific">Lactuca sativa</name>
    <name type="common">Garden lettuce</name>
    <dbReference type="NCBI Taxonomy" id="4236"/>
    <lineage>
        <taxon>Eukaryota</taxon>
        <taxon>Viridiplantae</taxon>
        <taxon>Streptophyta</taxon>
        <taxon>Embryophyta</taxon>
        <taxon>Tracheophyta</taxon>
        <taxon>Spermatophyta</taxon>
        <taxon>Magnoliopsida</taxon>
        <taxon>eudicotyledons</taxon>
        <taxon>Gunneridae</taxon>
        <taxon>Pentapetalae</taxon>
        <taxon>asterids</taxon>
        <taxon>campanulids</taxon>
        <taxon>Asterales</taxon>
        <taxon>Asteraceae</taxon>
        <taxon>Cichorioideae</taxon>
        <taxon>Cichorieae</taxon>
        <taxon>Lactucinae</taxon>
        <taxon>Lactuca</taxon>
    </lineage>
</organism>
<keyword evidence="4" id="KW-1185">Reference proteome</keyword>
<dbReference type="EMBL" id="NBSK02000008">
    <property type="protein sequence ID" value="KAJ0191575.1"/>
    <property type="molecule type" value="Genomic_DNA"/>
</dbReference>
<proteinExistence type="predicted"/>
<sequence>MRPDDVLLENHISRYKVHYIEVLKLSQQINTFMASSASPTAPTFSSQPLKYHVFLSFRGEDTRNSFVGHLYSALKQKGIHTYKDNETLPRGESIGPALMKAIEESQIAVIVFSENYADSSWCLDELVHIMKCKDKRGQIILPIFYGVKPSELRKQKKKYGEAVAKHELKNKKRLKSWVQAFLENPLGWLFAPREQNHELENQTKVESWKKQLWMQVRLLDGNSMTMATCKLILCFFLFYDSNMCSLKGIYTCIL</sequence>
<dbReference type="PANTHER" id="PTHR32009:SF109">
    <property type="entry name" value="TOLL-INTERLEUKIN-RESISTANCE (TIR) DOMAIN FAMILY PROTEIN"/>
    <property type="match status" value="1"/>
</dbReference>
<accession>A0A9R1WWG2</accession>
<name>A0A9R1WWG2_LACSA</name>
<gene>
    <name evidence="3" type="ORF">LSAT_V11C800408850</name>
</gene>
<dbReference type="AlphaFoldDB" id="A0A9R1WWG2"/>
<evidence type="ECO:0000256" key="1">
    <source>
        <dbReference type="ARBA" id="ARBA00023027"/>
    </source>
</evidence>
<dbReference type="SMART" id="SM00255">
    <property type="entry name" value="TIR"/>
    <property type="match status" value="1"/>
</dbReference>